<dbReference type="Gene3D" id="3.40.50.720">
    <property type="entry name" value="NAD(P)-binding Rossmann-like Domain"/>
    <property type="match status" value="1"/>
</dbReference>
<dbReference type="SUPFAM" id="SSF51735">
    <property type="entry name" value="NAD(P)-binding Rossmann-fold domains"/>
    <property type="match status" value="1"/>
</dbReference>
<dbReference type="EMBL" id="JBIRXV010000003">
    <property type="protein sequence ID" value="MFI2322515.1"/>
    <property type="molecule type" value="Genomic_DNA"/>
</dbReference>
<sequence>MSRIVFAGATSGLGRQAALRLAKDGHDLVLVGRDADKGARLAREAGGRFVRADLSVSAGVDHVAEQVAERFDGVDVLINNAGVMTPERRVSGEGIELNLAVHHLAPFALTGRLLPLLRRGGGRVLNVNSEGHRQSMFRAGPVRVDFDDLQSERDFDPFVTYSRTKLANLLFTYELHRRYPGLTVAAVHPGFVRTDLGRDFPRARVALLHLTALSARQGAAPVVHLATTRELVNGAYYNRCTETRSSDASYDQDAARRLWELTERLRGPFAAQAGDRRLDC</sequence>
<dbReference type="InterPro" id="IPR036291">
    <property type="entry name" value="NAD(P)-bd_dom_sf"/>
</dbReference>
<dbReference type="PANTHER" id="PTHR43157:SF31">
    <property type="entry name" value="PHOSPHATIDYLINOSITOL-GLYCAN BIOSYNTHESIS CLASS F PROTEIN"/>
    <property type="match status" value="1"/>
</dbReference>
<organism evidence="3 4">
    <name type="scientific">Nocardia beijingensis</name>
    <dbReference type="NCBI Taxonomy" id="95162"/>
    <lineage>
        <taxon>Bacteria</taxon>
        <taxon>Bacillati</taxon>
        <taxon>Actinomycetota</taxon>
        <taxon>Actinomycetes</taxon>
        <taxon>Mycobacteriales</taxon>
        <taxon>Nocardiaceae</taxon>
        <taxon>Nocardia</taxon>
    </lineage>
</organism>
<dbReference type="InterPro" id="IPR002347">
    <property type="entry name" value="SDR_fam"/>
</dbReference>
<dbReference type="PANTHER" id="PTHR43157">
    <property type="entry name" value="PHOSPHATIDYLINOSITOL-GLYCAN BIOSYNTHESIS CLASS F PROTEIN-RELATED"/>
    <property type="match status" value="1"/>
</dbReference>
<dbReference type="Proteomes" id="UP001611450">
    <property type="component" value="Unassembled WGS sequence"/>
</dbReference>
<proteinExistence type="inferred from homology"/>
<gene>
    <name evidence="3" type="ORF">ACH47G_18690</name>
</gene>
<evidence type="ECO:0000256" key="2">
    <source>
        <dbReference type="RuleBase" id="RU000363"/>
    </source>
</evidence>
<reference evidence="3 4" key="1">
    <citation type="submission" date="2024-10" db="EMBL/GenBank/DDBJ databases">
        <title>The Natural Products Discovery Center: Release of the First 8490 Sequenced Strains for Exploring Actinobacteria Biosynthetic Diversity.</title>
        <authorList>
            <person name="Kalkreuter E."/>
            <person name="Kautsar S.A."/>
            <person name="Yang D."/>
            <person name="Bader C.D."/>
            <person name="Teijaro C.N."/>
            <person name="Fluegel L."/>
            <person name="Davis C.M."/>
            <person name="Simpson J.R."/>
            <person name="Lauterbach L."/>
            <person name="Steele A.D."/>
            <person name="Gui C."/>
            <person name="Meng S."/>
            <person name="Li G."/>
            <person name="Viehrig K."/>
            <person name="Ye F."/>
            <person name="Su P."/>
            <person name="Kiefer A.F."/>
            <person name="Nichols A."/>
            <person name="Cepeda A.J."/>
            <person name="Yan W."/>
            <person name="Fan B."/>
            <person name="Jiang Y."/>
            <person name="Adhikari A."/>
            <person name="Zheng C.-J."/>
            <person name="Schuster L."/>
            <person name="Cowan T.M."/>
            <person name="Smanski M.J."/>
            <person name="Chevrette M.G."/>
            <person name="De Carvalho L.P.S."/>
            <person name="Shen B."/>
        </authorList>
    </citation>
    <scope>NUCLEOTIDE SEQUENCE [LARGE SCALE GENOMIC DNA]</scope>
    <source>
        <strain evidence="3 4">NPDC019626</strain>
    </source>
</reference>
<keyword evidence="1" id="KW-0560">Oxidoreductase</keyword>
<dbReference type="PRINTS" id="PR00081">
    <property type="entry name" value="GDHRDH"/>
</dbReference>
<accession>A0ABW7WHS7</accession>
<dbReference type="Pfam" id="PF00106">
    <property type="entry name" value="adh_short"/>
    <property type="match status" value="1"/>
</dbReference>
<name>A0ABW7WHS7_9NOCA</name>
<comment type="caution">
    <text evidence="3">The sequence shown here is derived from an EMBL/GenBank/DDBJ whole genome shotgun (WGS) entry which is preliminary data.</text>
</comment>
<evidence type="ECO:0000313" key="3">
    <source>
        <dbReference type="EMBL" id="MFI2322515.1"/>
    </source>
</evidence>
<evidence type="ECO:0000313" key="4">
    <source>
        <dbReference type="Proteomes" id="UP001611450"/>
    </source>
</evidence>
<dbReference type="PRINTS" id="PR00080">
    <property type="entry name" value="SDRFAMILY"/>
</dbReference>
<protein>
    <submittedName>
        <fullName evidence="3">SDR family NAD(P)-dependent oxidoreductase</fullName>
    </submittedName>
</protein>
<keyword evidence="4" id="KW-1185">Reference proteome</keyword>
<comment type="similarity">
    <text evidence="2">Belongs to the short-chain dehydrogenases/reductases (SDR) family.</text>
</comment>
<evidence type="ECO:0000256" key="1">
    <source>
        <dbReference type="ARBA" id="ARBA00023002"/>
    </source>
</evidence>
<dbReference type="RefSeq" id="WP_396947085.1">
    <property type="nucleotide sequence ID" value="NZ_JBIRXV010000003.1"/>
</dbReference>